<evidence type="ECO:0000313" key="4">
    <source>
        <dbReference type="Proteomes" id="UP000034841"/>
    </source>
</evidence>
<keyword evidence="1" id="KW-0472">Membrane</keyword>
<evidence type="ECO:0000256" key="1">
    <source>
        <dbReference type="SAM" id="Phobius"/>
    </source>
</evidence>
<dbReference type="Pfam" id="PF03171">
    <property type="entry name" value="2OG-FeII_Oxy"/>
    <property type="match status" value="1"/>
</dbReference>
<proteinExistence type="predicted"/>
<dbReference type="OrthoDB" id="10248513at2759"/>
<dbReference type="PANTHER" id="PTHR38421">
    <property type="entry name" value="TRANSMEMBRANE PROTEIN USGS"/>
    <property type="match status" value="1"/>
</dbReference>
<keyword evidence="4" id="KW-1185">Reference proteome</keyword>
<dbReference type="EMBL" id="LBBL01000015">
    <property type="protein sequence ID" value="KKF97150.1"/>
    <property type="molecule type" value="Genomic_DNA"/>
</dbReference>
<sequence>MADTPFLDKAKLKRQLDVTDGQGHLDKDKLKAKFDASNFDLNAFIRGAQVALVGANRAMQNPAIFNNQHYKQAAIAVAVGVAIHIIVLIPSYGIRIMLWFVSWFISLDTVSWDDWITNGLDFIQKSVLQVPFLVMSLMRFITPTLDNLMHQHDDPSHLRPMYYPNLKQYPTRDSRTHNTRTADSFTQTLVRHARKAALGLAIYAASFLPVVGRFVLPALSFHTFRKAVGLGPATALFAIGLVLPRSWGVVFLQTYYGSRSLVRELLEPYFARVRFDARQKRKWFRAREGILFGFGLGFWVLVRVPLVGVLMYGIAEASAAYLVTKITDAPPLPRDAVGFAESQQEWRNKQKFLSLPMAKLDTFLDKAADFTVAVLSFSSSLQILLLTAVSPSPLTMDLPIIDLDLFRSHPLTSPHVQAECRKAADALIAYGALIVHDSRVSEADNISFLDLMEDYFALPPAELTRDARPELAYQVGVTLENTERPKCAVHAPCREVIAHLHPDERPLDISAHNPDPKCRFFWRMGTNPPPDVSSLFPVLNLENVRPDHAAVADRWEPAMEQWGAAMKEAVEGVAQMTALGLGLDKDAFVERARYGPHLLAPTASDLVKYGAKDTILAGFHTDLNFLTIHGRSRYPGLNIWARNTGRRIAVAIPPGNHLLVQAGKQIEHLTGGLIKAGFHEVVVNSATLAAVARRKAMSPTRPLIRISSTFFYHLGSDIDLTPLSTCQQRARDLAADREVLEYRPMKVGHLVQEELRDIALMT</sequence>
<comment type="caution">
    <text evidence="3">The sequence shown here is derived from an EMBL/GenBank/DDBJ whole genome shotgun (WGS) entry which is preliminary data.</text>
</comment>
<dbReference type="Proteomes" id="UP000034841">
    <property type="component" value="Unassembled WGS sequence"/>
</dbReference>
<evidence type="ECO:0000259" key="2">
    <source>
        <dbReference type="Pfam" id="PF03171"/>
    </source>
</evidence>
<dbReference type="Gene3D" id="2.60.120.330">
    <property type="entry name" value="B-lactam Antibiotic, Isopenicillin N Synthase, Chain"/>
    <property type="match status" value="1"/>
</dbReference>
<dbReference type="AlphaFoldDB" id="A0A0F8B877"/>
<gene>
    <name evidence="3" type="ORF">CFO_g481</name>
</gene>
<keyword evidence="1" id="KW-0812">Transmembrane</keyword>
<name>A0A0F8B877_CERFI</name>
<feature type="transmembrane region" description="Helical" evidence="1">
    <location>
        <begin position="73"/>
        <end position="102"/>
    </location>
</feature>
<evidence type="ECO:0000313" key="3">
    <source>
        <dbReference type="EMBL" id="KKF97150.1"/>
    </source>
</evidence>
<feature type="transmembrane region" description="Helical" evidence="1">
    <location>
        <begin position="236"/>
        <end position="256"/>
    </location>
</feature>
<dbReference type="InterPro" id="IPR044861">
    <property type="entry name" value="IPNS-like_FE2OG_OXY"/>
</dbReference>
<protein>
    <recommendedName>
        <fullName evidence="2">Isopenicillin N synthase-like Fe(2+) 2OG dioxygenase domain-containing protein</fullName>
    </recommendedName>
</protein>
<feature type="transmembrane region" description="Helical" evidence="1">
    <location>
        <begin position="290"/>
        <end position="315"/>
    </location>
</feature>
<accession>A0A0F8B877</accession>
<dbReference type="SUPFAM" id="SSF51197">
    <property type="entry name" value="Clavaminate synthase-like"/>
    <property type="match status" value="1"/>
</dbReference>
<organism evidence="3 4">
    <name type="scientific">Ceratocystis fimbriata f. sp. platani</name>
    <dbReference type="NCBI Taxonomy" id="88771"/>
    <lineage>
        <taxon>Eukaryota</taxon>
        <taxon>Fungi</taxon>
        <taxon>Dikarya</taxon>
        <taxon>Ascomycota</taxon>
        <taxon>Pezizomycotina</taxon>
        <taxon>Sordariomycetes</taxon>
        <taxon>Hypocreomycetidae</taxon>
        <taxon>Microascales</taxon>
        <taxon>Ceratocystidaceae</taxon>
        <taxon>Ceratocystis</taxon>
    </lineage>
</organism>
<feature type="domain" description="Isopenicillin N synthase-like Fe(2+) 2OG dioxygenase" evidence="2">
    <location>
        <begin position="615"/>
        <end position="713"/>
    </location>
</feature>
<dbReference type="InterPro" id="IPR027443">
    <property type="entry name" value="IPNS-like_sf"/>
</dbReference>
<reference evidence="3 4" key="1">
    <citation type="submission" date="2015-04" db="EMBL/GenBank/DDBJ databases">
        <title>Genome sequence of Ceratocystis platani, a major pathogen of plane trees.</title>
        <authorList>
            <person name="Belbahri L."/>
        </authorList>
    </citation>
    <scope>NUCLEOTIDE SEQUENCE [LARGE SCALE GENOMIC DNA]</scope>
    <source>
        <strain evidence="3 4">CFO</strain>
    </source>
</reference>
<keyword evidence="1" id="KW-1133">Transmembrane helix</keyword>
<dbReference type="PANTHER" id="PTHR38421:SF1">
    <property type="entry name" value="TRANSMEMBRANE PROTEIN"/>
    <property type="match status" value="1"/>
</dbReference>
<feature type="transmembrane region" description="Helical" evidence="1">
    <location>
        <begin position="196"/>
        <end position="216"/>
    </location>
</feature>